<dbReference type="InterPro" id="IPR012340">
    <property type="entry name" value="NA-bd_OB-fold"/>
</dbReference>
<dbReference type="InterPro" id="IPR012310">
    <property type="entry name" value="DNA_ligase_ATP-dep_cent"/>
</dbReference>
<dbReference type="NCBIfam" id="NF006592">
    <property type="entry name" value="PRK09125.1"/>
    <property type="match status" value="1"/>
</dbReference>
<name>A0A366J1A5_9GAMM</name>
<keyword evidence="7" id="KW-0732">Signal</keyword>
<protein>
    <submittedName>
        <fullName evidence="10">DNA ligase-1</fullName>
    </submittedName>
</protein>
<keyword evidence="5" id="KW-0234">DNA repair</keyword>
<evidence type="ECO:0000259" key="8">
    <source>
        <dbReference type="Pfam" id="PF01068"/>
    </source>
</evidence>
<gene>
    <name evidence="10" type="ORF">DFP80_111152</name>
</gene>
<evidence type="ECO:0000256" key="5">
    <source>
        <dbReference type="ARBA" id="ARBA00023204"/>
    </source>
</evidence>
<comment type="cofactor">
    <cofactor evidence="1">
        <name>a divalent metal cation</name>
        <dbReference type="ChEBI" id="CHEBI:60240"/>
    </cofactor>
</comment>
<evidence type="ECO:0000256" key="7">
    <source>
        <dbReference type="SAM" id="SignalP"/>
    </source>
</evidence>
<dbReference type="Gene3D" id="3.30.1490.70">
    <property type="match status" value="1"/>
</dbReference>
<dbReference type="PANTHER" id="PTHR47810:SF1">
    <property type="entry name" value="DNA LIGASE B"/>
    <property type="match status" value="1"/>
</dbReference>
<comment type="caution">
    <text evidence="10">The sequence shown here is derived from an EMBL/GenBank/DDBJ whole genome shotgun (WGS) entry which is preliminary data.</text>
</comment>
<keyword evidence="2 10" id="KW-0436">Ligase</keyword>
<keyword evidence="3" id="KW-0235">DNA replication</keyword>
<evidence type="ECO:0000256" key="6">
    <source>
        <dbReference type="ARBA" id="ARBA00034003"/>
    </source>
</evidence>
<dbReference type="Gene3D" id="3.30.470.30">
    <property type="entry name" value="DNA ligase/mRNA capping enzyme"/>
    <property type="match status" value="1"/>
</dbReference>
<dbReference type="GO" id="GO:0005524">
    <property type="term" value="F:ATP binding"/>
    <property type="evidence" value="ECO:0007669"/>
    <property type="project" value="InterPro"/>
</dbReference>
<comment type="catalytic activity">
    <reaction evidence="6">
        <text>ATP + (deoxyribonucleotide)n-3'-hydroxyl + 5'-phospho-(deoxyribonucleotide)m = (deoxyribonucleotide)n+m + AMP + diphosphate.</text>
        <dbReference type="EC" id="6.5.1.1"/>
    </reaction>
</comment>
<feature type="signal peptide" evidence="7">
    <location>
        <begin position="1"/>
        <end position="20"/>
    </location>
</feature>
<dbReference type="EMBL" id="QNSE01000011">
    <property type="protein sequence ID" value="RBP80627.1"/>
    <property type="molecule type" value="Genomic_DNA"/>
</dbReference>
<dbReference type="GO" id="GO:0006260">
    <property type="term" value="P:DNA replication"/>
    <property type="evidence" value="ECO:0007669"/>
    <property type="project" value="UniProtKB-KW"/>
</dbReference>
<feature type="domain" description="DNA ligase OB-like" evidence="9">
    <location>
        <begin position="211"/>
        <end position="275"/>
    </location>
</feature>
<evidence type="ECO:0000256" key="4">
    <source>
        <dbReference type="ARBA" id="ARBA00022763"/>
    </source>
</evidence>
<dbReference type="RefSeq" id="WP_113917695.1">
    <property type="nucleotide sequence ID" value="NZ_QNSE01000011.1"/>
</dbReference>
<proteinExistence type="predicted"/>
<reference evidence="10 11" key="1">
    <citation type="submission" date="2018-06" db="EMBL/GenBank/DDBJ databases">
        <title>Genomic Encyclopedia of Type Strains, Phase III (KMG-III): the genomes of soil and plant-associated and newly described type strains.</title>
        <authorList>
            <person name="Whitman W."/>
        </authorList>
    </citation>
    <scope>NUCLEOTIDE SEQUENCE [LARGE SCALE GENOMIC DNA]</scope>
    <source>
        <strain evidence="10 11">CECT 7377</strain>
    </source>
</reference>
<keyword evidence="11" id="KW-1185">Reference proteome</keyword>
<keyword evidence="4" id="KW-0227">DNA damage</keyword>
<dbReference type="PANTHER" id="PTHR47810">
    <property type="entry name" value="DNA LIGASE"/>
    <property type="match status" value="1"/>
</dbReference>
<sequence length="279" mass="32285">MSKLKCLAVWLFLSPIFLFAQPDVQLATVFSEGVHVKEYLVSQKYDGIRAIWTGGQLLTRQGTPIFAPAWFTDKLPRVWLDGELWSKHNDFEFIMSTVRKQVPVDGEWRKIYYMVFDAPDRERNMTFEERYKRYTRLLTILDLPHVKPVEQFSVSSNETLHSLLTSYVEKGAEGLMLHRRLARFSNGRSDNLLKLKPYMEADAKVIKILNGTGKYDGMMGSVLVEMPSGLRFKIGSGFSDKERSTPPDIGTYVIYKYHGFTERGIPRFASFLRLRDTQF</sequence>
<evidence type="ECO:0000256" key="1">
    <source>
        <dbReference type="ARBA" id="ARBA00001968"/>
    </source>
</evidence>
<dbReference type="SUPFAM" id="SSF56091">
    <property type="entry name" value="DNA ligase/mRNA capping enzyme, catalytic domain"/>
    <property type="match status" value="1"/>
</dbReference>
<evidence type="ECO:0000313" key="10">
    <source>
        <dbReference type="EMBL" id="RBP80627.1"/>
    </source>
</evidence>
<evidence type="ECO:0000256" key="2">
    <source>
        <dbReference type="ARBA" id="ARBA00022598"/>
    </source>
</evidence>
<accession>A0A366J1A5</accession>
<dbReference type="GO" id="GO:0003910">
    <property type="term" value="F:DNA ligase (ATP) activity"/>
    <property type="evidence" value="ECO:0007669"/>
    <property type="project" value="UniProtKB-EC"/>
</dbReference>
<feature type="domain" description="ATP-dependent DNA ligase family profile" evidence="8">
    <location>
        <begin position="40"/>
        <end position="196"/>
    </location>
</feature>
<evidence type="ECO:0000256" key="3">
    <source>
        <dbReference type="ARBA" id="ARBA00022705"/>
    </source>
</evidence>
<dbReference type="InterPro" id="IPR029319">
    <property type="entry name" value="DNA_ligase_OB"/>
</dbReference>
<dbReference type="AlphaFoldDB" id="A0A366J1A5"/>
<dbReference type="CDD" id="cd08041">
    <property type="entry name" value="OBF_kDNA_ligase_like"/>
    <property type="match status" value="1"/>
</dbReference>
<dbReference type="Pfam" id="PF01068">
    <property type="entry name" value="DNA_ligase_A_M"/>
    <property type="match status" value="1"/>
</dbReference>
<dbReference type="GO" id="GO:0006310">
    <property type="term" value="P:DNA recombination"/>
    <property type="evidence" value="ECO:0007669"/>
    <property type="project" value="InterPro"/>
</dbReference>
<evidence type="ECO:0000313" key="11">
    <source>
        <dbReference type="Proteomes" id="UP000252792"/>
    </source>
</evidence>
<dbReference type="CDD" id="cd07896">
    <property type="entry name" value="Adenylation_kDNA_ligase_like"/>
    <property type="match status" value="1"/>
</dbReference>
<dbReference type="Proteomes" id="UP000252792">
    <property type="component" value="Unassembled WGS sequence"/>
</dbReference>
<dbReference type="Gene3D" id="2.40.50.140">
    <property type="entry name" value="Nucleic acid-binding proteins"/>
    <property type="match status" value="1"/>
</dbReference>
<dbReference type="GO" id="GO:0006281">
    <property type="term" value="P:DNA repair"/>
    <property type="evidence" value="ECO:0007669"/>
    <property type="project" value="UniProtKB-KW"/>
</dbReference>
<dbReference type="SUPFAM" id="SSF50249">
    <property type="entry name" value="Nucleic acid-binding proteins"/>
    <property type="match status" value="1"/>
</dbReference>
<dbReference type="InterPro" id="IPR050326">
    <property type="entry name" value="NAD_dep_DNA_ligaseB"/>
</dbReference>
<feature type="chain" id="PRO_5016735783" evidence="7">
    <location>
        <begin position="21"/>
        <end position="279"/>
    </location>
</feature>
<dbReference type="OrthoDB" id="9782700at2"/>
<evidence type="ECO:0000259" key="9">
    <source>
        <dbReference type="Pfam" id="PF14743"/>
    </source>
</evidence>
<organism evidence="10 11">
    <name type="scientific">Marinomonas rhizomae</name>
    <dbReference type="NCBI Taxonomy" id="491948"/>
    <lineage>
        <taxon>Bacteria</taxon>
        <taxon>Pseudomonadati</taxon>
        <taxon>Pseudomonadota</taxon>
        <taxon>Gammaproteobacteria</taxon>
        <taxon>Oceanospirillales</taxon>
        <taxon>Oceanospirillaceae</taxon>
        <taxon>Marinomonas</taxon>
    </lineage>
</organism>
<dbReference type="Pfam" id="PF14743">
    <property type="entry name" value="DNA_ligase_OB_2"/>
    <property type="match status" value="1"/>
</dbReference>